<keyword evidence="4 5" id="KW-0413">Isomerase</keyword>
<dbReference type="PROSITE" id="PS51257">
    <property type="entry name" value="PROKAR_LIPOPROTEIN"/>
    <property type="match status" value="1"/>
</dbReference>
<reference evidence="9" key="1">
    <citation type="journal article" date="2019" name="Int. J. Syst. Evol. Microbiol.">
        <title>The Global Catalogue of Microorganisms (GCM) 10K type strain sequencing project: providing services to taxonomists for standard genome sequencing and annotation.</title>
        <authorList>
            <consortium name="The Broad Institute Genomics Platform"/>
            <consortium name="The Broad Institute Genome Sequencing Center for Infectious Disease"/>
            <person name="Wu L."/>
            <person name="Ma J."/>
        </authorList>
    </citation>
    <scope>NUCLEOTIDE SEQUENCE [LARGE SCALE GENOMIC DNA]</scope>
    <source>
        <strain evidence="9">CGMCC 1.10130</strain>
    </source>
</reference>
<dbReference type="GO" id="GO:0003755">
    <property type="term" value="F:peptidyl-prolyl cis-trans isomerase activity"/>
    <property type="evidence" value="ECO:0007669"/>
    <property type="project" value="UniProtKB-UniRule"/>
</dbReference>
<feature type="domain" description="PPIase FKBP-type" evidence="7">
    <location>
        <begin position="72"/>
        <end position="159"/>
    </location>
</feature>
<dbReference type="EC" id="5.2.1.8" evidence="6"/>
<proteinExistence type="inferred from homology"/>
<evidence type="ECO:0000259" key="7">
    <source>
        <dbReference type="PROSITE" id="PS50059"/>
    </source>
</evidence>
<dbReference type="SUPFAM" id="SSF54534">
    <property type="entry name" value="FKBP-like"/>
    <property type="match status" value="1"/>
</dbReference>
<comment type="similarity">
    <text evidence="2 6">Belongs to the FKBP-type PPIase family.</text>
</comment>
<evidence type="ECO:0000256" key="1">
    <source>
        <dbReference type="ARBA" id="ARBA00000971"/>
    </source>
</evidence>
<dbReference type="EMBL" id="BMDX01000008">
    <property type="protein sequence ID" value="GGA77891.1"/>
    <property type="molecule type" value="Genomic_DNA"/>
</dbReference>
<dbReference type="InterPro" id="IPR001179">
    <property type="entry name" value="PPIase_FKBP_dom"/>
</dbReference>
<keyword evidence="3 5" id="KW-0697">Rotamase</keyword>
<name>A0A8J2U591_9GAMM</name>
<dbReference type="InterPro" id="IPR046357">
    <property type="entry name" value="PPIase_dom_sf"/>
</dbReference>
<dbReference type="InterPro" id="IPR000774">
    <property type="entry name" value="PPIase_FKBP_N"/>
</dbReference>
<organism evidence="8 9">
    <name type="scientific">Neiella marina</name>
    <dbReference type="NCBI Taxonomy" id="508461"/>
    <lineage>
        <taxon>Bacteria</taxon>
        <taxon>Pseudomonadati</taxon>
        <taxon>Pseudomonadota</taxon>
        <taxon>Gammaproteobacteria</taxon>
        <taxon>Alteromonadales</taxon>
        <taxon>Echinimonadaceae</taxon>
        <taxon>Neiella</taxon>
    </lineage>
</organism>
<sequence>MKNVIAKIVPVAAALTLTACSKPVSEEEIQGNLKVSERWLSHNQQQPDVAITPEGLQYKVIESTGGCAIDSQQPVTVHYEGRLSVDNQVFDSSYLRDEPSTFSLGGVIKGWQIGVPMMKLGEKWEFYIPPNLAYGTKGSGRVIGPNMALTFTVELLGAECLATE</sequence>
<evidence type="ECO:0000313" key="9">
    <source>
        <dbReference type="Proteomes" id="UP000619743"/>
    </source>
</evidence>
<gene>
    <name evidence="8" type="ORF">GCM10011369_19750</name>
</gene>
<dbReference type="AlphaFoldDB" id="A0A8J2U591"/>
<dbReference type="PANTHER" id="PTHR43811:SF57">
    <property type="entry name" value="FKBP-TYPE PEPTIDYL-PROLYL CIS-TRANS ISOMERASE FKPA-RELATED"/>
    <property type="match status" value="1"/>
</dbReference>
<accession>A0A8J2U591</accession>
<evidence type="ECO:0000256" key="5">
    <source>
        <dbReference type="PROSITE-ProRule" id="PRU00277"/>
    </source>
</evidence>
<protein>
    <recommendedName>
        <fullName evidence="6">Peptidyl-prolyl cis-trans isomerase</fullName>
        <ecNumber evidence="6">5.2.1.8</ecNumber>
    </recommendedName>
</protein>
<comment type="catalytic activity">
    <reaction evidence="1 5 6">
        <text>[protein]-peptidylproline (omega=180) = [protein]-peptidylproline (omega=0)</text>
        <dbReference type="Rhea" id="RHEA:16237"/>
        <dbReference type="Rhea" id="RHEA-COMP:10747"/>
        <dbReference type="Rhea" id="RHEA-COMP:10748"/>
        <dbReference type="ChEBI" id="CHEBI:83833"/>
        <dbReference type="ChEBI" id="CHEBI:83834"/>
        <dbReference type="EC" id="5.2.1.8"/>
    </reaction>
</comment>
<comment type="caution">
    <text evidence="8">The sequence shown here is derived from an EMBL/GenBank/DDBJ whole genome shotgun (WGS) entry which is preliminary data.</text>
</comment>
<dbReference type="PANTHER" id="PTHR43811">
    <property type="entry name" value="FKBP-TYPE PEPTIDYL-PROLYL CIS-TRANS ISOMERASE FKPA"/>
    <property type="match status" value="1"/>
</dbReference>
<evidence type="ECO:0000313" key="8">
    <source>
        <dbReference type="EMBL" id="GGA77891.1"/>
    </source>
</evidence>
<evidence type="ECO:0000256" key="3">
    <source>
        <dbReference type="ARBA" id="ARBA00023110"/>
    </source>
</evidence>
<dbReference type="PROSITE" id="PS50059">
    <property type="entry name" value="FKBP_PPIASE"/>
    <property type="match status" value="1"/>
</dbReference>
<dbReference type="Pfam" id="PF00254">
    <property type="entry name" value="FKBP_C"/>
    <property type="match status" value="1"/>
</dbReference>
<dbReference type="GO" id="GO:0006457">
    <property type="term" value="P:protein folding"/>
    <property type="evidence" value="ECO:0007669"/>
    <property type="project" value="InterPro"/>
</dbReference>
<dbReference type="Proteomes" id="UP000619743">
    <property type="component" value="Unassembled WGS sequence"/>
</dbReference>
<keyword evidence="9" id="KW-1185">Reference proteome</keyword>
<dbReference type="Pfam" id="PF01346">
    <property type="entry name" value="FKBP_N"/>
    <property type="match status" value="1"/>
</dbReference>
<evidence type="ECO:0000256" key="4">
    <source>
        <dbReference type="ARBA" id="ARBA00023235"/>
    </source>
</evidence>
<dbReference type="OrthoDB" id="9814548at2"/>
<evidence type="ECO:0000256" key="6">
    <source>
        <dbReference type="RuleBase" id="RU003915"/>
    </source>
</evidence>
<evidence type="ECO:0000256" key="2">
    <source>
        <dbReference type="ARBA" id="ARBA00006577"/>
    </source>
</evidence>
<dbReference type="RefSeq" id="WP_087505538.1">
    <property type="nucleotide sequence ID" value="NZ_BMDX01000008.1"/>
</dbReference>
<dbReference type="Gene3D" id="3.10.50.40">
    <property type="match status" value="1"/>
</dbReference>